<protein>
    <recommendedName>
        <fullName evidence="1">NB-ARC domain-containing protein</fullName>
    </recommendedName>
</protein>
<organism evidence="2 3">
    <name type="scientific">Dactylonectria macrodidyma</name>
    <dbReference type="NCBI Taxonomy" id="307937"/>
    <lineage>
        <taxon>Eukaryota</taxon>
        <taxon>Fungi</taxon>
        <taxon>Dikarya</taxon>
        <taxon>Ascomycota</taxon>
        <taxon>Pezizomycotina</taxon>
        <taxon>Sordariomycetes</taxon>
        <taxon>Hypocreomycetidae</taxon>
        <taxon>Hypocreales</taxon>
        <taxon>Nectriaceae</taxon>
        <taxon>Dactylonectria</taxon>
    </lineage>
</organism>
<dbReference type="InterPro" id="IPR011990">
    <property type="entry name" value="TPR-like_helical_dom_sf"/>
</dbReference>
<dbReference type="Proteomes" id="UP000738349">
    <property type="component" value="Unassembled WGS sequence"/>
</dbReference>
<dbReference type="InterPro" id="IPR027417">
    <property type="entry name" value="P-loop_NTPase"/>
</dbReference>
<dbReference type="Gene3D" id="3.40.50.1820">
    <property type="entry name" value="alpha/beta hydrolase"/>
    <property type="match status" value="1"/>
</dbReference>
<dbReference type="Pfam" id="PF13424">
    <property type="entry name" value="TPR_12"/>
    <property type="match status" value="2"/>
</dbReference>
<keyword evidence="3" id="KW-1185">Reference proteome</keyword>
<sequence>MPLRQVFPDPSDTEAGATKIDIVAVHGLNPRSKNATDHAWDTWRTPPGPTGRLWLRDDLPQHVLGSRIFLYQYNATVIYGQDRDTFVGKASELLEALRVEREDVESRPIIFLGHSMGGILIKQALINAHENPKYSSIKVATTGIAFFATPHHGADKKRVGLGSAAAKIATTLGFEKGDGVMHALQSESLFSEAMQSAWRNQMPQYDVVSFWGAYDKMVPIENAKLGSTGDKEHVVKLNAGHGGVCRFGTTQDDQDNFKLVSRNIRDLYKKALHMVTEQAQPSTPIPRILSYPLSSLAPVKTFVQRPALRDSIRDQLLREPDAERQDEVKKVGIWGIGGAGKSQLALSYLQKYRKYYDATFWIQAGQRASIDQDFLAIYRMLPDASSREPNLSPECVKQTMLRWFSGQPGKLLIIFDGADFLHANDKGYVPLSQYIPGSSNVHVIITSRLLIVKSLSNFEGVCVGELETSQSVDLFLNCAEIPSSRDAVRSEAEEIVNELGNLALAVSMAGKYVSQTPRISSNLPAYLEDFRRRRHQLLSEKPEELTAGYNHSVMTVWETSYSAVAEQLPRACEFLAMLSFVHYEDISPDLFIVALSSTSGATEPVWYCDFEIYETENYFSILERYSLCQRSTDQASYSIHRLIHAWVYDRLHSEEDYLRLIWQSVSEYLRGYMKKLDDGQGTPASKSRLVPHLTKNLAIHDKFSRLTNDDKLCFLLLSYDCGLFLRKIGHFNEAVLSLEKVFNIATQALGPKHPLTIDVMRDLALALQLRGNGARAVPMMRTVVHSMRQTLGEEHPDTVTQMGNLGFVLMETSQVQEAKLVTTKVLETMRRTLGDNHHQTISAMCNLSEIFKDEGNLGEAESLGREALQRCQLNLGTDHPDTITAMNNLSGFVKGLGKLEEAESLGREALEMRKRVCGDEHHHAISEMMNLGDTLRRQGKLDESENLIRGALEKTKRILGLKNVRTMATMGGLAMNMRSQGKLEEAALLIGEVLVLRQQMIGDDHPGKISATSQLSIGLRSQGTLDDAAVWTRENLEKALSRSQLMLGDAHPDTIALIDNYIVLMHLEKGNLFNNTVV</sequence>
<proteinExistence type="predicted"/>
<dbReference type="InterPro" id="IPR029058">
    <property type="entry name" value="AB_hydrolase_fold"/>
</dbReference>
<dbReference type="OrthoDB" id="5086500at2759"/>
<accession>A0A9P9E1W9</accession>
<gene>
    <name evidence="2" type="ORF">EDB81DRAFT_808724</name>
</gene>
<dbReference type="InterPro" id="IPR053137">
    <property type="entry name" value="NLR-like"/>
</dbReference>
<dbReference type="GO" id="GO:0043531">
    <property type="term" value="F:ADP binding"/>
    <property type="evidence" value="ECO:0007669"/>
    <property type="project" value="InterPro"/>
</dbReference>
<comment type="caution">
    <text evidence="2">The sequence shown here is derived from an EMBL/GenBank/DDBJ whole genome shotgun (WGS) entry which is preliminary data.</text>
</comment>
<dbReference type="SUPFAM" id="SSF52540">
    <property type="entry name" value="P-loop containing nucleoside triphosphate hydrolases"/>
    <property type="match status" value="1"/>
</dbReference>
<dbReference type="Pfam" id="PF13374">
    <property type="entry name" value="TPR_10"/>
    <property type="match status" value="3"/>
</dbReference>
<evidence type="ECO:0000259" key="1">
    <source>
        <dbReference type="Pfam" id="PF00931"/>
    </source>
</evidence>
<dbReference type="Gene3D" id="1.25.40.10">
    <property type="entry name" value="Tetratricopeptide repeat domain"/>
    <property type="match status" value="2"/>
</dbReference>
<evidence type="ECO:0000313" key="3">
    <source>
        <dbReference type="Proteomes" id="UP000738349"/>
    </source>
</evidence>
<evidence type="ECO:0000313" key="2">
    <source>
        <dbReference type="EMBL" id="KAH7129102.1"/>
    </source>
</evidence>
<reference evidence="2" key="1">
    <citation type="journal article" date="2021" name="Nat. Commun.">
        <title>Genetic determinants of endophytism in the Arabidopsis root mycobiome.</title>
        <authorList>
            <person name="Mesny F."/>
            <person name="Miyauchi S."/>
            <person name="Thiergart T."/>
            <person name="Pickel B."/>
            <person name="Atanasova L."/>
            <person name="Karlsson M."/>
            <person name="Huettel B."/>
            <person name="Barry K.W."/>
            <person name="Haridas S."/>
            <person name="Chen C."/>
            <person name="Bauer D."/>
            <person name="Andreopoulos W."/>
            <person name="Pangilinan J."/>
            <person name="LaButti K."/>
            <person name="Riley R."/>
            <person name="Lipzen A."/>
            <person name="Clum A."/>
            <person name="Drula E."/>
            <person name="Henrissat B."/>
            <person name="Kohler A."/>
            <person name="Grigoriev I.V."/>
            <person name="Martin F.M."/>
            <person name="Hacquard S."/>
        </authorList>
    </citation>
    <scope>NUCLEOTIDE SEQUENCE</scope>
    <source>
        <strain evidence="2">MPI-CAGE-AT-0147</strain>
    </source>
</reference>
<dbReference type="Gene3D" id="3.40.50.300">
    <property type="entry name" value="P-loop containing nucleotide triphosphate hydrolases"/>
    <property type="match status" value="1"/>
</dbReference>
<feature type="domain" description="NB-ARC" evidence="1">
    <location>
        <begin position="324"/>
        <end position="477"/>
    </location>
</feature>
<name>A0A9P9E1W9_9HYPO</name>
<dbReference type="EMBL" id="JAGMUV010000018">
    <property type="protein sequence ID" value="KAH7129102.1"/>
    <property type="molecule type" value="Genomic_DNA"/>
</dbReference>
<dbReference type="PANTHER" id="PTHR46082">
    <property type="entry name" value="ATP/GTP-BINDING PROTEIN-RELATED"/>
    <property type="match status" value="1"/>
</dbReference>
<dbReference type="SUPFAM" id="SSF48452">
    <property type="entry name" value="TPR-like"/>
    <property type="match status" value="3"/>
</dbReference>
<dbReference type="Pfam" id="PF00931">
    <property type="entry name" value="NB-ARC"/>
    <property type="match status" value="1"/>
</dbReference>
<dbReference type="PANTHER" id="PTHR46082:SF6">
    <property type="entry name" value="AAA+ ATPASE DOMAIN-CONTAINING PROTEIN-RELATED"/>
    <property type="match status" value="1"/>
</dbReference>
<dbReference type="AlphaFoldDB" id="A0A9P9E1W9"/>
<dbReference type="SUPFAM" id="SSF53474">
    <property type="entry name" value="alpha/beta-Hydrolases"/>
    <property type="match status" value="1"/>
</dbReference>
<dbReference type="InterPro" id="IPR002182">
    <property type="entry name" value="NB-ARC"/>
</dbReference>